<accession>A0A3G7TIA0</accession>
<gene>
    <name evidence="2" type="ORF">C4K04_0390</name>
</gene>
<sequence length="56" mass="5773">MEPIASKPATSSVGAQLARDSVLMTATPRQGLTRTLCFKSPCPTNANPTHGCRGGS</sequence>
<dbReference type="Proteomes" id="UP000268048">
    <property type="component" value="Chromosome"/>
</dbReference>
<proteinExistence type="predicted"/>
<feature type="region of interest" description="Disordered" evidence="1">
    <location>
        <begin position="37"/>
        <end position="56"/>
    </location>
</feature>
<name>A0A3G7TIA0_9PSED</name>
<evidence type="ECO:0000256" key="1">
    <source>
        <dbReference type="SAM" id="MobiDB-lite"/>
    </source>
</evidence>
<dbReference type="AlphaFoldDB" id="A0A3G7TIA0"/>
<dbReference type="EMBL" id="CP027753">
    <property type="protein sequence ID" value="AZE46092.1"/>
    <property type="molecule type" value="Genomic_DNA"/>
</dbReference>
<reference evidence="2 3" key="1">
    <citation type="submission" date="2018-03" db="EMBL/GenBank/DDBJ databases">
        <title>Diversity of phytobeneficial traits revealed by whole-genome analysis of worldwide-isolated phenazine-producing Pseudomonas spp.</title>
        <authorList>
            <person name="Biessy A."/>
            <person name="Novinscak A."/>
            <person name="Blom J."/>
            <person name="Leger G."/>
            <person name="Thomashow L.S."/>
            <person name="Cazorla F.M."/>
            <person name="Josic D."/>
            <person name="Filion M."/>
        </authorList>
    </citation>
    <scope>NUCLEOTIDE SEQUENCE [LARGE SCALE GENOMIC DNA]</scope>
    <source>
        <strain evidence="2 3">B25</strain>
    </source>
</reference>
<evidence type="ECO:0000313" key="3">
    <source>
        <dbReference type="Proteomes" id="UP000268048"/>
    </source>
</evidence>
<protein>
    <submittedName>
        <fullName evidence="2">Uncharacterized protein</fullName>
    </submittedName>
</protein>
<evidence type="ECO:0000313" key="2">
    <source>
        <dbReference type="EMBL" id="AZE46092.1"/>
    </source>
</evidence>
<organism evidence="2 3">
    <name type="scientific">Pseudomonas chlororaphis</name>
    <dbReference type="NCBI Taxonomy" id="587753"/>
    <lineage>
        <taxon>Bacteria</taxon>
        <taxon>Pseudomonadati</taxon>
        <taxon>Pseudomonadota</taxon>
        <taxon>Gammaproteobacteria</taxon>
        <taxon>Pseudomonadales</taxon>
        <taxon>Pseudomonadaceae</taxon>
        <taxon>Pseudomonas</taxon>
    </lineage>
</organism>